<dbReference type="EMBL" id="KI925465">
    <property type="protein sequence ID" value="ETW76208.1"/>
    <property type="molecule type" value="Genomic_DNA"/>
</dbReference>
<dbReference type="InParanoid" id="W4JRP4"/>
<dbReference type="AlphaFoldDB" id="W4JRP4"/>
<dbReference type="RefSeq" id="XP_009552416.1">
    <property type="nucleotide sequence ID" value="XM_009554121.1"/>
</dbReference>
<evidence type="ECO:0000313" key="3">
    <source>
        <dbReference type="Proteomes" id="UP000030671"/>
    </source>
</evidence>
<proteinExistence type="predicted"/>
<evidence type="ECO:0000256" key="1">
    <source>
        <dbReference type="SAM" id="MobiDB-lite"/>
    </source>
</evidence>
<dbReference type="HOGENOM" id="CLU_2542844_0_0_1"/>
<gene>
    <name evidence="2" type="ORF">HETIRDRAFT_330513</name>
</gene>
<sequence length="83" mass="9746">MRELTQAPCLNYENNKHLHCFPSYAGDASDPHHQSEHMTISDLYPTRDTFIGGQRTNRIDSSYRHSPEQHSDRCNCRRDSFYT</sequence>
<evidence type="ECO:0000313" key="2">
    <source>
        <dbReference type="EMBL" id="ETW76208.1"/>
    </source>
</evidence>
<dbReference type="KEGG" id="hir:HETIRDRAFT_330513"/>
<keyword evidence="3" id="KW-1185">Reference proteome</keyword>
<reference evidence="2 3" key="1">
    <citation type="journal article" date="2012" name="New Phytol.">
        <title>Insight into trade-off between wood decay and parasitism from the genome of a fungal forest pathogen.</title>
        <authorList>
            <person name="Olson A."/>
            <person name="Aerts A."/>
            <person name="Asiegbu F."/>
            <person name="Belbahri L."/>
            <person name="Bouzid O."/>
            <person name="Broberg A."/>
            <person name="Canback B."/>
            <person name="Coutinho P.M."/>
            <person name="Cullen D."/>
            <person name="Dalman K."/>
            <person name="Deflorio G."/>
            <person name="van Diepen L.T."/>
            <person name="Dunand C."/>
            <person name="Duplessis S."/>
            <person name="Durling M."/>
            <person name="Gonthier P."/>
            <person name="Grimwood J."/>
            <person name="Fossdal C.G."/>
            <person name="Hansson D."/>
            <person name="Henrissat B."/>
            <person name="Hietala A."/>
            <person name="Himmelstrand K."/>
            <person name="Hoffmeister D."/>
            <person name="Hogberg N."/>
            <person name="James T.Y."/>
            <person name="Karlsson M."/>
            <person name="Kohler A."/>
            <person name="Kues U."/>
            <person name="Lee Y.H."/>
            <person name="Lin Y.C."/>
            <person name="Lind M."/>
            <person name="Lindquist E."/>
            <person name="Lombard V."/>
            <person name="Lucas S."/>
            <person name="Lunden K."/>
            <person name="Morin E."/>
            <person name="Murat C."/>
            <person name="Park J."/>
            <person name="Raffaello T."/>
            <person name="Rouze P."/>
            <person name="Salamov A."/>
            <person name="Schmutz J."/>
            <person name="Solheim H."/>
            <person name="Stahlberg J."/>
            <person name="Velez H."/>
            <person name="de Vries R.P."/>
            <person name="Wiebenga A."/>
            <person name="Woodward S."/>
            <person name="Yakovlev I."/>
            <person name="Garbelotto M."/>
            <person name="Martin F."/>
            <person name="Grigoriev I.V."/>
            <person name="Stenlid J."/>
        </authorList>
    </citation>
    <scope>NUCLEOTIDE SEQUENCE [LARGE SCALE GENOMIC DNA]</scope>
    <source>
        <strain evidence="2 3">TC 32-1</strain>
    </source>
</reference>
<dbReference type="GeneID" id="20671582"/>
<protein>
    <submittedName>
        <fullName evidence="2">Uncharacterized protein</fullName>
    </submittedName>
</protein>
<accession>W4JRP4</accession>
<feature type="region of interest" description="Disordered" evidence="1">
    <location>
        <begin position="47"/>
        <end position="83"/>
    </location>
</feature>
<name>W4JRP4_HETIT</name>
<dbReference type="Proteomes" id="UP000030671">
    <property type="component" value="Unassembled WGS sequence"/>
</dbReference>
<feature type="compositionally biased region" description="Basic and acidic residues" evidence="1">
    <location>
        <begin position="57"/>
        <end position="83"/>
    </location>
</feature>
<organism evidence="2 3">
    <name type="scientific">Heterobasidion irregulare (strain TC 32-1)</name>
    <dbReference type="NCBI Taxonomy" id="747525"/>
    <lineage>
        <taxon>Eukaryota</taxon>
        <taxon>Fungi</taxon>
        <taxon>Dikarya</taxon>
        <taxon>Basidiomycota</taxon>
        <taxon>Agaricomycotina</taxon>
        <taxon>Agaricomycetes</taxon>
        <taxon>Russulales</taxon>
        <taxon>Bondarzewiaceae</taxon>
        <taxon>Heterobasidion</taxon>
        <taxon>Heterobasidion annosum species complex</taxon>
    </lineage>
</organism>